<dbReference type="SUPFAM" id="SSF101898">
    <property type="entry name" value="NHL repeat"/>
    <property type="match status" value="1"/>
</dbReference>
<evidence type="ECO:0000259" key="2">
    <source>
        <dbReference type="Pfam" id="PF01833"/>
    </source>
</evidence>
<dbReference type="SUPFAM" id="SSF81296">
    <property type="entry name" value="E set domains"/>
    <property type="match status" value="1"/>
</dbReference>
<name>A0A1M7LTA1_9BACT</name>
<dbReference type="STRING" id="1419482.SAMN05444266_111133"/>
<dbReference type="InterPro" id="IPR014756">
    <property type="entry name" value="Ig_E-set"/>
</dbReference>
<evidence type="ECO:0000256" key="1">
    <source>
        <dbReference type="ARBA" id="ARBA00022737"/>
    </source>
</evidence>
<dbReference type="Pfam" id="PF01833">
    <property type="entry name" value="TIG"/>
    <property type="match status" value="1"/>
</dbReference>
<dbReference type="InterPro" id="IPR011042">
    <property type="entry name" value="6-blade_b-propeller_TolB-like"/>
</dbReference>
<dbReference type="PANTHER" id="PTHR13833:SF71">
    <property type="entry name" value="NHL DOMAIN-CONTAINING PROTEIN"/>
    <property type="match status" value="1"/>
</dbReference>
<dbReference type="Gene3D" id="2.60.40.10">
    <property type="entry name" value="Immunoglobulins"/>
    <property type="match status" value="1"/>
</dbReference>
<proteinExistence type="predicted"/>
<evidence type="ECO:0000313" key="3">
    <source>
        <dbReference type="EMBL" id="SHM81458.1"/>
    </source>
</evidence>
<dbReference type="InterPro" id="IPR013783">
    <property type="entry name" value="Ig-like_fold"/>
</dbReference>
<dbReference type="RefSeq" id="WP_073086774.1">
    <property type="nucleotide sequence ID" value="NZ_FRBL01000011.1"/>
</dbReference>
<dbReference type="OrthoDB" id="791543at2"/>
<dbReference type="Pfam" id="PF01436">
    <property type="entry name" value="NHL"/>
    <property type="match status" value="2"/>
</dbReference>
<dbReference type="CDD" id="cd00603">
    <property type="entry name" value="IPT_PCSR"/>
    <property type="match status" value="1"/>
</dbReference>
<organism evidence="3 4">
    <name type="scientific">Chitinophaga jiangningensis</name>
    <dbReference type="NCBI Taxonomy" id="1419482"/>
    <lineage>
        <taxon>Bacteria</taxon>
        <taxon>Pseudomonadati</taxon>
        <taxon>Bacteroidota</taxon>
        <taxon>Chitinophagia</taxon>
        <taxon>Chitinophagales</taxon>
        <taxon>Chitinophagaceae</taxon>
        <taxon>Chitinophaga</taxon>
    </lineage>
</organism>
<dbReference type="Gene3D" id="2.120.10.30">
    <property type="entry name" value="TolB, C-terminal domain"/>
    <property type="match status" value="2"/>
</dbReference>
<evidence type="ECO:0000313" key="4">
    <source>
        <dbReference type="Proteomes" id="UP000184420"/>
    </source>
</evidence>
<keyword evidence="1" id="KW-0677">Repeat</keyword>
<dbReference type="PANTHER" id="PTHR13833">
    <property type="match status" value="1"/>
</dbReference>
<reference evidence="3 4" key="1">
    <citation type="submission" date="2016-11" db="EMBL/GenBank/DDBJ databases">
        <authorList>
            <person name="Jaros S."/>
            <person name="Januszkiewicz K."/>
            <person name="Wedrychowicz H."/>
        </authorList>
    </citation>
    <scope>NUCLEOTIDE SEQUENCE [LARGE SCALE GENOMIC DNA]</scope>
    <source>
        <strain evidence="3 4">DSM 27406</strain>
    </source>
</reference>
<gene>
    <name evidence="3" type="ORF">SAMN05444266_111133</name>
</gene>
<sequence>MTKYYYTLLLILLVLIAGCKKEDSQQHLGGSAMTIDRFLPQSGGATTQILITGSNFAADTSEVSVTINGKRCVVINTAVNQLMAIVPKRCGSGKVIVRVGSDSIVSTETFNYIFTRTVTTIAGNGKAGYANGKGTEAMFNFNGEGWYRGAGIVTDNDLNVYVTDVGNHCIRKIDTAGNVTLLAGNPEAGGYADGKGKSAKFSIPYGITIDAQANLYTVDPGNWDIRRITPDGEATTVAWAMSEPWFITTDPSSGQLYYTSAAPGATLYRLNADYSQTSVITQLPKPGGITFDKQGNLFITCNDEHYIQKYTAISWTAASWAGQKGVAGYADGAAASAKFSAPWSIAADAQGNLYVAGNGNINAGANPDQSIRFISATDAAVSTYAGGGSAGFSNGIGQAAAFNGPLGITIDKNGAVYVLDKNNNAIRKVISE</sequence>
<feature type="domain" description="IPT/TIG" evidence="2">
    <location>
        <begin position="34"/>
        <end position="112"/>
    </location>
</feature>
<dbReference type="AlphaFoldDB" id="A0A1M7LTA1"/>
<dbReference type="EMBL" id="FRBL01000011">
    <property type="protein sequence ID" value="SHM81458.1"/>
    <property type="molecule type" value="Genomic_DNA"/>
</dbReference>
<protein>
    <submittedName>
        <fullName evidence="3">NHL repeat-containing protein</fullName>
    </submittedName>
</protein>
<dbReference type="Proteomes" id="UP000184420">
    <property type="component" value="Unassembled WGS sequence"/>
</dbReference>
<dbReference type="PROSITE" id="PS51257">
    <property type="entry name" value="PROKAR_LIPOPROTEIN"/>
    <property type="match status" value="1"/>
</dbReference>
<dbReference type="InterPro" id="IPR001258">
    <property type="entry name" value="NHL_repeat"/>
</dbReference>
<keyword evidence="4" id="KW-1185">Reference proteome</keyword>
<dbReference type="InterPro" id="IPR002909">
    <property type="entry name" value="IPT_dom"/>
</dbReference>
<accession>A0A1M7LTA1</accession>